<accession>A0AAD5MSC3</accession>
<dbReference type="InterPro" id="IPR036400">
    <property type="entry name" value="Cyt_B5-like_heme/steroid_sf"/>
</dbReference>
<evidence type="ECO:0000313" key="2">
    <source>
        <dbReference type="EMBL" id="KAJ1361838.1"/>
    </source>
</evidence>
<dbReference type="InterPro" id="IPR001199">
    <property type="entry name" value="Cyt_B5-like_heme/steroid-bd"/>
</dbReference>
<dbReference type="SUPFAM" id="SSF55856">
    <property type="entry name" value="Cytochrome b5-like heme/steroid binding domain"/>
    <property type="match status" value="1"/>
</dbReference>
<dbReference type="Proteomes" id="UP001196413">
    <property type="component" value="Unassembled WGS sequence"/>
</dbReference>
<keyword evidence="3" id="KW-1185">Reference proteome</keyword>
<organism evidence="2 3">
    <name type="scientific">Parelaphostrongylus tenuis</name>
    <name type="common">Meningeal worm</name>
    <dbReference type="NCBI Taxonomy" id="148309"/>
    <lineage>
        <taxon>Eukaryota</taxon>
        <taxon>Metazoa</taxon>
        <taxon>Ecdysozoa</taxon>
        <taxon>Nematoda</taxon>
        <taxon>Chromadorea</taxon>
        <taxon>Rhabditida</taxon>
        <taxon>Rhabditina</taxon>
        <taxon>Rhabditomorpha</taxon>
        <taxon>Strongyloidea</taxon>
        <taxon>Metastrongylidae</taxon>
        <taxon>Parelaphostrongylus</taxon>
    </lineage>
</organism>
<dbReference type="Pfam" id="PF00173">
    <property type="entry name" value="Cyt-b5"/>
    <property type="match status" value="1"/>
</dbReference>
<proteinExistence type="predicted"/>
<dbReference type="Gene3D" id="3.10.120.10">
    <property type="entry name" value="Cytochrome b5-like heme/steroid binding domain"/>
    <property type="match status" value="1"/>
</dbReference>
<evidence type="ECO:0000259" key="1">
    <source>
        <dbReference type="Pfam" id="PF00173"/>
    </source>
</evidence>
<reference evidence="2" key="1">
    <citation type="submission" date="2021-06" db="EMBL/GenBank/DDBJ databases">
        <title>Parelaphostrongylus tenuis whole genome reference sequence.</title>
        <authorList>
            <person name="Garwood T.J."/>
            <person name="Larsen P.A."/>
            <person name="Fountain-Jones N.M."/>
            <person name="Garbe J.R."/>
            <person name="Macchietto M.G."/>
            <person name="Kania S.A."/>
            <person name="Gerhold R.W."/>
            <person name="Richards J.E."/>
            <person name="Wolf T.M."/>
        </authorList>
    </citation>
    <scope>NUCLEOTIDE SEQUENCE</scope>
    <source>
        <strain evidence="2">MNPRO001-30</strain>
        <tissue evidence="2">Meninges</tissue>
    </source>
</reference>
<evidence type="ECO:0000313" key="3">
    <source>
        <dbReference type="Proteomes" id="UP001196413"/>
    </source>
</evidence>
<dbReference type="AlphaFoldDB" id="A0AAD5MSC3"/>
<protein>
    <recommendedName>
        <fullName evidence="1">Cytochrome b5 heme-binding domain-containing protein</fullName>
    </recommendedName>
</protein>
<sequence>MENGFTSAKKTIRNHPGGGVIRQYANADATHVFHAFHEGSKKAYKHLEALKMSAWDSSEDLEEALKSALR</sequence>
<feature type="domain" description="Cytochrome b5 heme-binding" evidence="1">
    <location>
        <begin position="12"/>
        <end position="49"/>
    </location>
</feature>
<dbReference type="EMBL" id="JAHQIW010004277">
    <property type="protein sequence ID" value="KAJ1361838.1"/>
    <property type="molecule type" value="Genomic_DNA"/>
</dbReference>
<gene>
    <name evidence="2" type="ORF">KIN20_021193</name>
</gene>
<comment type="caution">
    <text evidence="2">The sequence shown here is derived from an EMBL/GenBank/DDBJ whole genome shotgun (WGS) entry which is preliminary data.</text>
</comment>
<name>A0AAD5MSC3_PARTN</name>